<dbReference type="Proteomes" id="UP001652627">
    <property type="component" value="Chromosome 10"/>
</dbReference>
<dbReference type="PANTHER" id="PTHR15326:SF9">
    <property type="entry name" value="SPERMATOGENESIS-ASSOCIATED PROTEIN 2"/>
    <property type="match status" value="1"/>
</dbReference>
<accession>A0ABM4F1W2</accession>
<proteinExistence type="inferred from homology"/>
<dbReference type="Gene3D" id="1.20.58.2190">
    <property type="match status" value="1"/>
</dbReference>
<keyword evidence="4" id="KW-1185">Reference proteome</keyword>
<evidence type="ECO:0000256" key="1">
    <source>
        <dbReference type="ARBA" id="ARBA00038142"/>
    </source>
</evidence>
<evidence type="ECO:0000259" key="3">
    <source>
        <dbReference type="Pfam" id="PF21388"/>
    </source>
</evidence>
<evidence type="ECO:0000313" key="5">
    <source>
        <dbReference type="RefSeq" id="XP_067158931.1"/>
    </source>
</evidence>
<feature type="compositionally biased region" description="Polar residues" evidence="2">
    <location>
        <begin position="547"/>
        <end position="559"/>
    </location>
</feature>
<evidence type="ECO:0000313" key="4">
    <source>
        <dbReference type="Proteomes" id="UP001652627"/>
    </source>
</evidence>
<gene>
    <name evidence="5" type="primary">LOC106483321</name>
</gene>
<dbReference type="GeneID" id="106483321"/>
<feature type="compositionally biased region" description="Basic and acidic residues" evidence="2">
    <location>
        <begin position="197"/>
        <end position="222"/>
    </location>
</feature>
<comment type="similarity">
    <text evidence="1">Belongs to the SPATA2 family.</text>
</comment>
<dbReference type="InterPro" id="IPR048839">
    <property type="entry name" value="SPATA2_PUB-like"/>
</dbReference>
<reference evidence="5" key="1">
    <citation type="submission" date="2025-08" db="UniProtKB">
        <authorList>
            <consortium name="RefSeq"/>
        </authorList>
    </citation>
    <scope>IDENTIFICATION</scope>
    <source>
        <tissue evidence="5">Blood</tissue>
    </source>
</reference>
<feature type="region of interest" description="Disordered" evidence="2">
    <location>
        <begin position="541"/>
        <end position="579"/>
    </location>
</feature>
<feature type="region of interest" description="Disordered" evidence="2">
    <location>
        <begin position="191"/>
        <end position="224"/>
    </location>
</feature>
<dbReference type="Pfam" id="PF21388">
    <property type="entry name" value="SPATA2_PUB-like"/>
    <property type="match status" value="1"/>
</dbReference>
<sequence length="601" mass="67054">MKEPAAAGEEEVLVRDYLAYYAAQGAEGRLAVCDEAALKARARRLLGPRRRGALDVCGVAERCRRARGGQGGGSSSVLRDLLKALEVLELLCVNLLLSPWRKEIKSLKTFTGNFVYYIQSVLPDDIVKTVLEKIGYIATTATEFSLVRKRNNEETKQTAFEIFLARIECETILKMTNEEKQGNLEKTLQKRTQMHWHHGDKDKKEQAPLREDSENLENKENSETSLCLVTQPKSSTNSDISFEAARNLKIKDDMPQLAVTQSTNRLQEHQRQVINTAHFPGKSSDSEDFLIKYSDIVIGQTPIFSENLSQKAFEKKPRDSLSEECVLAVTAQSTENEIPPVPLSPGASGPRAFAIFADSSCDSKNSLEYKAQEVPEESIEAKISDAINCVDPDPADEPNELKSLQYKDIASVPDHSVPREEEVCELPLTFTKLQIKETQEELMYPVEETGQPESIAYVSTSDRNVRDFNHSKIKCAYPSNAQTQSRAAARIELSSSLCCSARNTEDPTNGSENKRLLMDGPNAHTVSVCFRHIREPPNPTYIPPQSIDVQSPSISSTTAHGRRNMLQPEGDSPESNEVKLDSYNSKINEIQEPYVIIDKID</sequence>
<feature type="domain" description="Spermatogenesis-associated protein 2 PUB-like" evidence="3">
    <location>
        <begin position="74"/>
        <end position="181"/>
    </location>
</feature>
<protein>
    <recommendedName>
        <fullName evidence="3">Spermatogenesis-associated protein 2 PUB-like domain-containing protein</fullName>
    </recommendedName>
</protein>
<dbReference type="PANTHER" id="PTHR15326">
    <property type="entry name" value="SPERMATOGENESIS-ASSOCIATED PROTEIN 2/TAMOZHENNIC"/>
    <property type="match status" value="1"/>
</dbReference>
<dbReference type="RefSeq" id="XP_067158931.1">
    <property type="nucleotide sequence ID" value="XM_067302830.1"/>
</dbReference>
<evidence type="ECO:0000256" key="2">
    <source>
        <dbReference type="SAM" id="MobiDB-lite"/>
    </source>
</evidence>
<organism evidence="4 5">
    <name type="scientific">Apteryx mantelli</name>
    <name type="common">North Island brown kiwi</name>
    <dbReference type="NCBI Taxonomy" id="2696672"/>
    <lineage>
        <taxon>Eukaryota</taxon>
        <taxon>Metazoa</taxon>
        <taxon>Chordata</taxon>
        <taxon>Craniata</taxon>
        <taxon>Vertebrata</taxon>
        <taxon>Euteleostomi</taxon>
        <taxon>Archelosauria</taxon>
        <taxon>Archosauria</taxon>
        <taxon>Dinosauria</taxon>
        <taxon>Saurischia</taxon>
        <taxon>Theropoda</taxon>
        <taxon>Coelurosauria</taxon>
        <taxon>Aves</taxon>
        <taxon>Palaeognathae</taxon>
        <taxon>Apterygiformes</taxon>
        <taxon>Apterygidae</taxon>
        <taxon>Apteryx</taxon>
    </lineage>
</organism>
<name>A0ABM4F1W2_9AVES</name>